<evidence type="ECO:0008006" key="3">
    <source>
        <dbReference type="Google" id="ProtNLM"/>
    </source>
</evidence>
<dbReference type="Proteomes" id="UP001219956">
    <property type="component" value="Unassembled WGS sequence"/>
</dbReference>
<sequence>MAETTPGLMIFCLARTPQREAQFGWIGEIAPNDVTVWRLAARQEVNARNLDQARVWQLGATAGDVKMQYLLQQGFVLGQNLQESSDDLSNIRKLFARRIDLLPFSNQAVLRYRSAQAGLDSHLLQPAFTLPGLSQPLYIAFSPGTPATRLAPYQASFRQLQKNGWLQQLTARYH</sequence>
<evidence type="ECO:0000313" key="1">
    <source>
        <dbReference type="EMBL" id="MDC7716455.1"/>
    </source>
</evidence>
<keyword evidence="2" id="KW-1185">Reference proteome</keyword>
<name>A0ABT5IV65_9NEIS</name>
<dbReference type="RefSeq" id="WP_272750866.1">
    <property type="nucleotide sequence ID" value="NZ_JAQQLF010000005.1"/>
</dbReference>
<dbReference type="PANTHER" id="PTHR38834:SF3">
    <property type="entry name" value="SOLUTE-BINDING PROTEIN FAMILY 3_N-TERMINAL DOMAIN-CONTAINING PROTEIN"/>
    <property type="match status" value="1"/>
</dbReference>
<gene>
    <name evidence="1" type="ORF">PQU95_04395</name>
</gene>
<dbReference type="PANTHER" id="PTHR38834">
    <property type="entry name" value="PERIPLASMIC SUBSTRATE BINDING PROTEIN FAMILY 3"/>
    <property type="match status" value="1"/>
</dbReference>
<proteinExistence type="predicted"/>
<dbReference type="SUPFAM" id="SSF53850">
    <property type="entry name" value="Periplasmic binding protein-like II"/>
    <property type="match status" value="1"/>
</dbReference>
<dbReference type="EMBL" id="JAQQLF010000005">
    <property type="protein sequence ID" value="MDC7716455.1"/>
    <property type="molecule type" value="Genomic_DNA"/>
</dbReference>
<evidence type="ECO:0000313" key="2">
    <source>
        <dbReference type="Proteomes" id="UP001219956"/>
    </source>
</evidence>
<accession>A0ABT5IV65</accession>
<dbReference type="Gene3D" id="3.40.190.10">
    <property type="entry name" value="Periplasmic binding protein-like II"/>
    <property type="match status" value="2"/>
</dbReference>
<protein>
    <recommendedName>
        <fullName evidence="3">Solute-binding protein family 3/N-terminal domain-containing protein</fullName>
    </recommendedName>
</protein>
<organism evidence="1 2">
    <name type="scientific">Vogesella aquatica</name>
    <dbReference type="NCBI Taxonomy" id="2984206"/>
    <lineage>
        <taxon>Bacteria</taxon>
        <taxon>Pseudomonadati</taxon>
        <taxon>Pseudomonadota</taxon>
        <taxon>Betaproteobacteria</taxon>
        <taxon>Neisseriales</taxon>
        <taxon>Chromobacteriaceae</taxon>
        <taxon>Vogesella</taxon>
    </lineage>
</organism>
<reference evidence="1 2" key="1">
    <citation type="submission" date="2023-01" db="EMBL/GenBank/DDBJ databases">
        <title>Novel species of the genus Vogesella isolated from rivers.</title>
        <authorList>
            <person name="Lu H."/>
        </authorList>
    </citation>
    <scope>NUCLEOTIDE SEQUENCE [LARGE SCALE GENOMIC DNA]</scope>
    <source>
        <strain evidence="1 2">DC21W</strain>
    </source>
</reference>
<comment type="caution">
    <text evidence="1">The sequence shown here is derived from an EMBL/GenBank/DDBJ whole genome shotgun (WGS) entry which is preliminary data.</text>
</comment>